<name>A0A7U7J1R0_9PROT</name>
<gene>
    <name evidence="1" type="ORF">SACS_1588</name>
</gene>
<accession>A0A7U7J1R0</accession>
<proteinExistence type="predicted"/>
<dbReference type="EMBL" id="CBLY010000006">
    <property type="protein sequence ID" value="CDG34326.1"/>
    <property type="molecule type" value="Genomic_DNA"/>
</dbReference>
<organism evidence="1 2">
    <name type="scientific">Parasaccharibacter apium</name>
    <dbReference type="NCBI Taxonomy" id="1510841"/>
    <lineage>
        <taxon>Bacteria</taxon>
        <taxon>Pseudomonadati</taxon>
        <taxon>Pseudomonadota</taxon>
        <taxon>Alphaproteobacteria</taxon>
        <taxon>Acetobacterales</taxon>
        <taxon>Acetobacteraceae</taxon>
        <taxon>Parasaccharibacter</taxon>
    </lineage>
</organism>
<evidence type="ECO:0000313" key="2">
    <source>
        <dbReference type="Proteomes" id="UP000027590"/>
    </source>
</evidence>
<evidence type="ECO:0000313" key="1">
    <source>
        <dbReference type="EMBL" id="CDG34326.1"/>
    </source>
</evidence>
<sequence length="37" mass="4315">MMNVSWRRYPLGDGSGKDREARHEWQGNGVVFIHTAR</sequence>
<reference evidence="1 2" key="2">
    <citation type="journal article" date="2014" name="PLoS ONE">
        <title>Evolution of mitochondria reconstructed from the energy metabolism of living bacteria.</title>
        <authorList>
            <person name="Degli Esposti M."/>
            <person name="Chouaia B."/>
            <person name="Comandatore F."/>
            <person name="Crotti E."/>
            <person name="Sassera D."/>
            <person name="Lievens P.M."/>
            <person name="Daffonchio D."/>
            <person name="Bandi C."/>
        </authorList>
    </citation>
    <scope>NUCLEOTIDE SEQUENCE [LARGE SCALE GENOMIC DNA]</scope>
    <source>
        <strain evidence="2">AM169</strain>
    </source>
</reference>
<dbReference type="Proteomes" id="UP000027590">
    <property type="component" value="Unassembled WGS sequence"/>
</dbReference>
<comment type="caution">
    <text evidence="1">The sequence shown here is derived from an EMBL/GenBank/DDBJ whole genome shotgun (WGS) entry which is preliminary data.</text>
</comment>
<reference evidence="1 2" key="1">
    <citation type="journal article" date="2014" name="Genome Biol. Evol.">
        <title>Acetic acid bacteria genomes reveal functional traits for adaptation to life in insect guts.</title>
        <authorList>
            <person name="Chouaia B."/>
            <person name="Gaiarsa S."/>
            <person name="Crotti E."/>
            <person name="Comandatore F."/>
            <person name="Degli Esposti M."/>
            <person name="Ricci I."/>
            <person name="Alma A."/>
            <person name="Favia G."/>
            <person name="Bandi C."/>
            <person name="Daffonchio D."/>
        </authorList>
    </citation>
    <scope>NUCLEOTIDE SEQUENCE [LARGE SCALE GENOMIC DNA]</scope>
    <source>
        <strain evidence="2">AM169</strain>
    </source>
</reference>
<dbReference type="AlphaFoldDB" id="A0A7U7J1R0"/>
<protein>
    <submittedName>
        <fullName evidence="1">Uncharacterized protein</fullName>
    </submittedName>
</protein>